<protein>
    <submittedName>
        <fullName evidence="1">Uncharacterized protein</fullName>
    </submittedName>
</protein>
<proteinExistence type="predicted"/>
<evidence type="ECO:0000313" key="2">
    <source>
        <dbReference type="Proteomes" id="UP000092651"/>
    </source>
</evidence>
<dbReference type="Proteomes" id="UP000092651">
    <property type="component" value="Unassembled WGS sequence"/>
</dbReference>
<reference evidence="1 2" key="1">
    <citation type="submission" date="2016-07" db="EMBL/GenBank/DDBJ databases">
        <authorList>
            <person name="Jeong J.-J."/>
            <person name="Kim D.W."/>
            <person name="Sang M.K."/>
            <person name="Choi I.-G."/>
            <person name="Kim K.D."/>
        </authorList>
    </citation>
    <scope>NUCLEOTIDE SEQUENCE [LARGE SCALE GENOMIC DNA]</scope>
    <source>
        <strain evidence="1 2">UTM-3</strain>
    </source>
</reference>
<dbReference type="RefSeq" id="WP_065394491.1">
    <property type="nucleotide sequence ID" value="NZ_MAYH01000023.1"/>
</dbReference>
<sequence length="155" mass="17555">MYSISKKISIGKKAALAKDRFVNDEAIPAAITQFTCCNCNHENTIKIFPYQSGFPIIQVYHEDKVLPKSELLKNGMVAETSQRMIHLGELTVNDLPTLYFGTDCPSCQSKYICVFSYGERQPGLEILQISGIWEYQELEQLKLNTLQNKATTLEL</sequence>
<keyword evidence="2" id="KW-1185">Reference proteome</keyword>
<comment type="caution">
    <text evidence="1">The sequence shown here is derived from an EMBL/GenBank/DDBJ whole genome shotgun (WGS) entry which is preliminary data.</text>
</comment>
<accession>A0A1B8ZKZ0</accession>
<dbReference type="EMBL" id="MAYH01000023">
    <property type="protein sequence ID" value="OCA72265.1"/>
    <property type="molecule type" value="Genomic_DNA"/>
</dbReference>
<name>A0A1B8ZKZ0_9FLAO</name>
<gene>
    <name evidence="1" type="ORF">BBI01_08985</name>
</gene>
<dbReference type="AlphaFoldDB" id="A0A1B8ZKZ0"/>
<dbReference type="OrthoDB" id="1271946at2"/>
<evidence type="ECO:0000313" key="1">
    <source>
        <dbReference type="EMBL" id="OCA72265.1"/>
    </source>
</evidence>
<organism evidence="1 2">
    <name type="scientific">Chryseobacterium artocarpi</name>
    <dbReference type="NCBI Taxonomy" id="1414727"/>
    <lineage>
        <taxon>Bacteria</taxon>
        <taxon>Pseudomonadati</taxon>
        <taxon>Bacteroidota</taxon>
        <taxon>Flavobacteriia</taxon>
        <taxon>Flavobacteriales</taxon>
        <taxon>Weeksellaceae</taxon>
        <taxon>Chryseobacterium group</taxon>
        <taxon>Chryseobacterium</taxon>
    </lineage>
</organism>